<feature type="chain" id="PRO_5020546683" evidence="1">
    <location>
        <begin position="23"/>
        <end position="189"/>
    </location>
</feature>
<dbReference type="OrthoDB" id="277821at2"/>
<organism evidence="2 3">
    <name type="scientific">Pedobacter hiemivivus</name>
    <dbReference type="NCBI Taxonomy" id="2530454"/>
    <lineage>
        <taxon>Bacteria</taxon>
        <taxon>Pseudomonadati</taxon>
        <taxon>Bacteroidota</taxon>
        <taxon>Sphingobacteriia</taxon>
        <taxon>Sphingobacteriales</taxon>
        <taxon>Sphingobacteriaceae</taxon>
        <taxon>Pedobacter</taxon>
    </lineage>
</organism>
<dbReference type="Pfam" id="PF07617">
    <property type="entry name" value="DUF1579"/>
    <property type="match status" value="1"/>
</dbReference>
<accession>A0A4R0MUV1</accession>
<dbReference type="Proteomes" id="UP000291117">
    <property type="component" value="Unassembled WGS sequence"/>
</dbReference>
<reference evidence="2 3" key="1">
    <citation type="submission" date="2019-02" db="EMBL/GenBank/DDBJ databases">
        <title>Pedobacter sp. RP-3-8 sp. nov., isolated from Arctic soil.</title>
        <authorList>
            <person name="Dahal R.H."/>
        </authorList>
    </citation>
    <scope>NUCLEOTIDE SEQUENCE [LARGE SCALE GENOMIC DNA]</scope>
    <source>
        <strain evidence="2 3">RP-3-8</strain>
    </source>
</reference>
<feature type="signal peptide" evidence="1">
    <location>
        <begin position="1"/>
        <end position="22"/>
    </location>
</feature>
<keyword evidence="3" id="KW-1185">Reference proteome</keyword>
<dbReference type="AlphaFoldDB" id="A0A4R0MUV1"/>
<evidence type="ECO:0000256" key="1">
    <source>
        <dbReference type="SAM" id="SignalP"/>
    </source>
</evidence>
<sequence length="189" mass="21214">MKKLTLSVMALLLLAVITGIKAQDDAMMKAWQAYMTPGDVHKMIAKSDGAWNSEVTTWMKPGAPPEKSKSVCENKMILGGRYQQSTHKGTMMGMPFEGMSLLGYDNAKKTFTSTWIDNMGTGIMVMDGTWDDATKTINFKGKCVDPTTGKDMDVREVFKLVDDNNQFLEMYCTTEGKEMKTMEIKFSRR</sequence>
<evidence type="ECO:0000313" key="2">
    <source>
        <dbReference type="EMBL" id="TCC89972.1"/>
    </source>
</evidence>
<comment type="caution">
    <text evidence="2">The sequence shown here is derived from an EMBL/GenBank/DDBJ whole genome shotgun (WGS) entry which is preliminary data.</text>
</comment>
<dbReference type="EMBL" id="SJSM01000017">
    <property type="protein sequence ID" value="TCC89972.1"/>
    <property type="molecule type" value="Genomic_DNA"/>
</dbReference>
<dbReference type="RefSeq" id="WP_131611039.1">
    <property type="nucleotide sequence ID" value="NZ_SJSM01000017.1"/>
</dbReference>
<protein>
    <submittedName>
        <fullName evidence="2">DUF1579 domain-containing protein</fullName>
    </submittedName>
</protein>
<evidence type="ECO:0000313" key="3">
    <source>
        <dbReference type="Proteomes" id="UP000291117"/>
    </source>
</evidence>
<dbReference type="InterPro" id="IPR011473">
    <property type="entry name" value="DUF1579"/>
</dbReference>
<name>A0A4R0MUV1_9SPHI</name>
<gene>
    <name evidence="2" type="ORF">EZ444_20605</name>
</gene>
<proteinExistence type="predicted"/>
<keyword evidence="1" id="KW-0732">Signal</keyword>